<dbReference type="Gene3D" id="3.40.50.2000">
    <property type="entry name" value="Glycogen Phosphorylase B"/>
    <property type="match status" value="1"/>
</dbReference>
<proteinExistence type="predicted"/>
<reference evidence="1 2" key="1">
    <citation type="submission" date="2023-02" db="EMBL/GenBank/DDBJ databases">
        <authorList>
            <person name="Liu G."/>
        </authorList>
    </citation>
    <scope>NUCLEOTIDE SEQUENCE [LARGE SCALE GENOMIC DNA]</scope>
    <source>
        <strain evidence="1 2">DSM 23008</strain>
    </source>
</reference>
<dbReference type="Proteomes" id="UP001215143">
    <property type="component" value="Chromosome"/>
</dbReference>
<dbReference type="SUPFAM" id="SSF53756">
    <property type="entry name" value="UDP-Glycosyltransferase/glycogen phosphorylase"/>
    <property type="match status" value="1"/>
</dbReference>
<evidence type="ECO:0000313" key="2">
    <source>
        <dbReference type="Proteomes" id="UP001215143"/>
    </source>
</evidence>
<sequence>MKNVFLVWTKNQARVESLLEDLSINLGDFKVIYRDNSTNSMFKKLLNYIKFFILDFIVLLKNKPNFVIVQTPPSFILIAPVIYKVFYRKVKVISDTHNAMTRSPWKDRFGTSFLFNRVDLICVHNDVVYESVKDEIPFKKSNISILEDKTIDYEPTIETYSTTNKQAEKEINVFFPASFNEDEPIKEILDCAVHNQDINFTLTGNAVKLEKKFGIAPSDLPENLKITGWLTNEEYNRKLMDCDVLLGLTVFDDIQMSVSNEGLGAEKVMVLSDKKALRNIYMSGAIYTENSASEIAQSIREAHRKRDVLKKEIKNTKKSKESRYKGQLEVFKTKVNMKG</sequence>
<name>A0ABY7W8F0_9BACI</name>
<gene>
    <name evidence="1" type="ORF">PQ477_05385</name>
</gene>
<protein>
    <recommendedName>
        <fullName evidence="3">Glycosyltransferase involved in cell wall biosynthesis</fullName>
    </recommendedName>
</protein>
<evidence type="ECO:0008006" key="3">
    <source>
        <dbReference type="Google" id="ProtNLM"/>
    </source>
</evidence>
<organism evidence="1 2">
    <name type="scientific">Shouchella hunanensis</name>
    <dbReference type="NCBI Taxonomy" id="766894"/>
    <lineage>
        <taxon>Bacteria</taxon>
        <taxon>Bacillati</taxon>
        <taxon>Bacillota</taxon>
        <taxon>Bacilli</taxon>
        <taxon>Bacillales</taxon>
        <taxon>Bacillaceae</taxon>
        <taxon>Shouchella</taxon>
    </lineage>
</organism>
<dbReference type="RefSeq" id="WP_274273108.1">
    <property type="nucleotide sequence ID" value="NZ_CP117834.1"/>
</dbReference>
<keyword evidence="2" id="KW-1185">Reference proteome</keyword>
<dbReference type="EMBL" id="CP117834">
    <property type="protein sequence ID" value="WDF04896.1"/>
    <property type="molecule type" value="Genomic_DNA"/>
</dbReference>
<evidence type="ECO:0000313" key="1">
    <source>
        <dbReference type="EMBL" id="WDF04896.1"/>
    </source>
</evidence>
<accession>A0ABY7W8F0</accession>